<dbReference type="Proteomes" id="UP000565441">
    <property type="component" value="Unassembled WGS sequence"/>
</dbReference>
<evidence type="ECO:0000256" key="1">
    <source>
        <dbReference type="SAM" id="MobiDB-lite"/>
    </source>
</evidence>
<reference evidence="2 3" key="1">
    <citation type="journal article" date="2020" name="ISME J.">
        <title>Uncovering the hidden diversity of litter-decomposition mechanisms in mushroom-forming fungi.</title>
        <authorList>
            <person name="Floudas D."/>
            <person name="Bentzer J."/>
            <person name="Ahren D."/>
            <person name="Johansson T."/>
            <person name="Persson P."/>
            <person name="Tunlid A."/>
        </authorList>
    </citation>
    <scope>NUCLEOTIDE SEQUENCE [LARGE SCALE GENOMIC DNA]</scope>
    <source>
        <strain evidence="2 3">CBS 661.87</strain>
    </source>
</reference>
<sequence length="461" mass="50987">MVYQGTNRPREDDEQAIASLVSFQPRAGSAKMPQLQMPLPFDHPGEAAPALQETSTYPDSQSDDDDAGEEARASKRRNMMNVDERRQLLESDAWCARVEPKRVLCLGCKRWLKLDQRSLYFSGLWLKHRDKCAAIKRLKGEAVIQKKRRTKGTATKKAVTGRTVKATATRQTRQLAIAKIKSEEPVALAQSGDPDPEATTEMQEAQDMPPTIPDAPSASGSRGGQASPHSQIAAPQVASPPAYGAPASYGHWARIFYPSSRGISPATNTESSLLPYESFVPVAPALHFRYDVDDSRISEVPASVPRRIVNDWPNFGDRILVRDQLQNQIAGGYDATGSYYAQTGLMGPGVPYARPSTINSGRHEPSRALTPYDEDDFLYEAEIYDEEHYYQNGVFAPEIPGECPTTPCHHRYRFSTRHELDAYFDGTIIEAIAVNAPPVDPDVMNGARCLTLLAARIRQRG</sequence>
<gene>
    <name evidence="2" type="ORF">D9615_005829</name>
</gene>
<dbReference type="EMBL" id="JAACJP010000015">
    <property type="protein sequence ID" value="KAF5379845.1"/>
    <property type="molecule type" value="Genomic_DNA"/>
</dbReference>
<dbReference type="OrthoDB" id="2880777at2759"/>
<name>A0A8H5HB74_9AGAR</name>
<protein>
    <submittedName>
        <fullName evidence="2">Uncharacterized protein</fullName>
    </submittedName>
</protein>
<dbReference type="AlphaFoldDB" id="A0A8H5HB74"/>
<comment type="caution">
    <text evidence="2">The sequence shown here is derived from an EMBL/GenBank/DDBJ whole genome shotgun (WGS) entry which is preliminary data.</text>
</comment>
<feature type="region of interest" description="Disordered" evidence="1">
    <location>
        <begin position="24"/>
        <end position="79"/>
    </location>
</feature>
<proteinExistence type="predicted"/>
<accession>A0A8H5HB74</accession>
<feature type="region of interest" description="Disordered" evidence="1">
    <location>
        <begin position="183"/>
        <end position="240"/>
    </location>
</feature>
<evidence type="ECO:0000313" key="3">
    <source>
        <dbReference type="Proteomes" id="UP000565441"/>
    </source>
</evidence>
<organism evidence="2 3">
    <name type="scientific">Tricholomella constricta</name>
    <dbReference type="NCBI Taxonomy" id="117010"/>
    <lineage>
        <taxon>Eukaryota</taxon>
        <taxon>Fungi</taxon>
        <taxon>Dikarya</taxon>
        <taxon>Basidiomycota</taxon>
        <taxon>Agaricomycotina</taxon>
        <taxon>Agaricomycetes</taxon>
        <taxon>Agaricomycetidae</taxon>
        <taxon>Agaricales</taxon>
        <taxon>Tricholomatineae</taxon>
        <taxon>Lyophyllaceae</taxon>
        <taxon>Tricholomella</taxon>
    </lineage>
</organism>
<evidence type="ECO:0000313" key="2">
    <source>
        <dbReference type="EMBL" id="KAF5379845.1"/>
    </source>
</evidence>
<keyword evidence="3" id="KW-1185">Reference proteome</keyword>